<sequence>MDTQTAIMTLGRTEPPSSTVAAALNTLDGEITPEDLYAILSRSKVTRLAHAALDGHTDSPWRNRLYELLAEEVRQDDAWQADAAPKMREVVDAVQEFGGRIIKGLCAQSVYPRPELRHLGDVDVQFPQWSAARPLVDWLRERDWVYDTDEMPWLKWHDNGAVYGQVSLVYPDNKNPHARVDLHIGAFSVGHAGLLPLVGWRTGTALGRPATVPGVETSIAITAAHALCDQMLSVKDVNDLHALISDTTPDWVSVSELCRSVRAQGALARVVNAVRQAYPESTAVLPPDLGEETALELTPPGPEARAEAFAALAHEDERARGADETAATALAGSARHYFSADLSPRVADPDGAAAPGDPGRDRCWRLVPREVWETLAETAADGTPAEVTSIELAAGMTLFGGANAWAVRYGRDVFVPTVWGEISRDSLALARRLTAGPA</sequence>
<comment type="caution">
    <text evidence="1">The sequence shown here is derived from an EMBL/GenBank/DDBJ whole genome shotgun (WGS) entry which is preliminary data.</text>
</comment>
<dbReference type="AlphaFoldDB" id="A0A3R8WS59"/>
<keyword evidence="2" id="KW-1185">Reference proteome</keyword>
<gene>
    <name evidence="1" type="ORF">CQW44_20820</name>
</gene>
<organism evidence="1 2">
    <name type="scientific">Streptomyces griseofuscus</name>
    <dbReference type="NCBI Taxonomy" id="146922"/>
    <lineage>
        <taxon>Bacteria</taxon>
        <taxon>Bacillati</taxon>
        <taxon>Actinomycetota</taxon>
        <taxon>Actinomycetes</taxon>
        <taxon>Kitasatosporales</taxon>
        <taxon>Streptomycetaceae</taxon>
        <taxon>Streptomyces</taxon>
    </lineage>
</organism>
<dbReference type="Pfam" id="PF14907">
    <property type="entry name" value="NTP_transf_5"/>
    <property type="match status" value="1"/>
</dbReference>
<accession>A0A3R8WS59</accession>
<name>A0A3R8WS59_9ACTN</name>
<proteinExistence type="predicted"/>
<protein>
    <recommendedName>
        <fullName evidence="3">Nucleotidyltransferase</fullName>
    </recommendedName>
</protein>
<evidence type="ECO:0008006" key="3">
    <source>
        <dbReference type="Google" id="ProtNLM"/>
    </source>
</evidence>
<dbReference type="Proteomes" id="UP000276379">
    <property type="component" value="Unassembled WGS sequence"/>
</dbReference>
<evidence type="ECO:0000313" key="2">
    <source>
        <dbReference type="Proteomes" id="UP000276379"/>
    </source>
</evidence>
<evidence type="ECO:0000313" key="1">
    <source>
        <dbReference type="EMBL" id="RRQ84530.1"/>
    </source>
</evidence>
<dbReference type="InterPro" id="IPR039498">
    <property type="entry name" value="NTP_transf_5"/>
</dbReference>
<dbReference type="EMBL" id="PDES01000009">
    <property type="protein sequence ID" value="RRQ84530.1"/>
    <property type="molecule type" value="Genomic_DNA"/>
</dbReference>
<dbReference type="RefSeq" id="WP_125214010.1">
    <property type="nucleotide sequence ID" value="NZ_PDES01000009.1"/>
</dbReference>
<reference evidence="1 2" key="1">
    <citation type="submission" date="2017-10" db="EMBL/GenBank/DDBJ databases">
        <title>Draft genome of actinobacteria isolated from guarana (Paullinia cupana (Mart.) Ducke.</title>
        <authorList>
            <person name="Siqueira K.A."/>
            <person name="Liotti R.G."/>
            <person name="Mendes T.A."/>
            <person name="Soares M.A."/>
        </authorList>
    </citation>
    <scope>NUCLEOTIDE SEQUENCE [LARGE SCALE GENOMIC DNA]</scope>
    <source>
        <strain evidence="1 2">199</strain>
    </source>
</reference>